<sequence length="147" mass="15459">MQAALFLAALLAVVSSRPEYSARIPNGDNVPGYYSLGHRDDSGGPRNAFGNAYGSAGKWTVALCQQDSDGDGQTNGQELGDPCCIWTKGTAPNQTTGLSHPGLASSMRDPVLFSKINCTGLTMSQTSTATWPLVAAWSCVISIWSCL</sequence>
<dbReference type="VEuPathDB" id="FungiDB:AeMF1_000854"/>
<evidence type="ECO:0000313" key="4">
    <source>
        <dbReference type="Proteomes" id="UP000481153"/>
    </source>
</evidence>
<dbReference type="InterPro" id="IPR055313">
    <property type="entry name" value="Temptin-like"/>
</dbReference>
<organism evidence="3 4">
    <name type="scientific">Aphanomyces euteiches</name>
    <dbReference type="NCBI Taxonomy" id="100861"/>
    <lineage>
        <taxon>Eukaryota</taxon>
        <taxon>Sar</taxon>
        <taxon>Stramenopiles</taxon>
        <taxon>Oomycota</taxon>
        <taxon>Saprolegniomycetes</taxon>
        <taxon>Saprolegniales</taxon>
        <taxon>Verrucalvaceae</taxon>
        <taxon>Aphanomyces</taxon>
    </lineage>
</organism>
<keyword evidence="1" id="KW-0732">Signal</keyword>
<reference evidence="3 4" key="1">
    <citation type="submission" date="2019-07" db="EMBL/GenBank/DDBJ databases">
        <title>Genomics analysis of Aphanomyces spp. identifies a new class of oomycete effector associated with host adaptation.</title>
        <authorList>
            <person name="Gaulin E."/>
        </authorList>
    </citation>
    <scope>NUCLEOTIDE SEQUENCE [LARGE SCALE GENOMIC DNA]</scope>
    <source>
        <strain evidence="3 4">ATCC 201684</strain>
    </source>
</reference>
<feature type="domain" description="Temptin Cys/Cys disulfide" evidence="2">
    <location>
        <begin position="15"/>
        <end position="102"/>
    </location>
</feature>
<dbReference type="Pfam" id="PF24784">
    <property type="entry name" value="Temptin_C"/>
    <property type="match status" value="1"/>
</dbReference>
<dbReference type="EMBL" id="VJMJ01000034">
    <property type="protein sequence ID" value="KAF0741830.1"/>
    <property type="molecule type" value="Genomic_DNA"/>
</dbReference>
<accession>A0A6G0XNN0</accession>
<feature type="signal peptide" evidence="1">
    <location>
        <begin position="1"/>
        <end position="16"/>
    </location>
</feature>
<dbReference type="InterPro" id="IPR057626">
    <property type="entry name" value="S-S_Temptin"/>
</dbReference>
<name>A0A6G0XNN0_9STRA</name>
<dbReference type="OrthoDB" id="129121at2759"/>
<dbReference type="PANTHER" id="PTHR34737">
    <property type="entry name" value="EF-HAND DOMAIN-CONTAINING PROTEIN"/>
    <property type="match status" value="1"/>
</dbReference>
<protein>
    <recommendedName>
        <fullName evidence="2">Temptin Cys/Cys disulfide domain-containing protein</fullName>
    </recommendedName>
</protein>
<keyword evidence="4" id="KW-1185">Reference proteome</keyword>
<dbReference type="Proteomes" id="UP000481153">
    <property type="component" value="Unassembled WGS sequence"/>
</dbReference>
<gene>
    <name evidence="3" type="ORF">Ae201684_003022</name>
</gene>
<comment type="caution">
    <text evidence="3">The sequence shown here is derived from an EMBL/GenBank/DDBJ whole genome shotgun (WGS) entry which is preliminary data.</text>
</comment>
<feature type="chain" id="PRO_5026243054" description="Temptin Cys/Cys disulfide domain-containing protein" evidence="1">
    <location>
        <begin position="17"/>
        <end position="147"/>
    </location>
</feature>
<evidence type="ECO:0000259" key="2">
    <source>
        <dbReference type="Pfam" id="PF24784"/>
    </source>
</evidence>
<evidence type="ECO:0000256" key="1">
    <source>
        <dbReference type="SAM" id="SignalP"/>
    </source>
</evidence>
<evidence type="ECO:0000313" key="3">
    <source>
        <dbReference type="EMBL" id="KAF0741830.1"/>
    </source>
</evidence>
<proteinExistence type="predicted"/>
<dbReference type="PANTHER" id="PTHR34737:SF2">
    <property type="entry name" value="EF-HAND DOMAIN-CONTAINING PROTEIN"/>
    <property type="match status" value="1"/>
</dbReference>
<dbReference type="AlphaFoldDB" id="A0A6G0XNN0"/>